<sequence length="534" mass="60143">MTQSKDKQGSPTIYDIVRANNVKELELIVGHGANVNEVDVRNEDKFTPLHWAAHSGSLEVSITLFLQSKLIINFSKKQSVCIGFYGKQLMTRCMCTIWQAADVDATTPKGWTPIHIASIRGHDACVQSLLNNNANINTRDRRNQTCLHMACAHGNSFVVHTLLRGGADIHHLDVNGWTPAFTAAYHGRLGCLQMLVKWGSKLDDVDNEGNTVAHLTAMEGHLPCLKFIVSINRDITAVLGARNDHGDTPKALAEQFFKEDCCTYLNALEWEQDHPEQAENLAFPAHVAAYNGDLEHVKLLIEQGVVNINERDERGATLAHKAAGQGHLKILQWLLEMGASMELTTQSGETAKDVARRFSQLACLKILGGDADKSETNPQRLLNESAKQGHRKKLTPKEEERLRAKAKLEELEKHINIAKKNYRQLGGKLDEEEQIEKIEQTAQKRIDELEAQLEFERLKREKREAELDACRNEIVHLVATLRSYEDKIRHSQQRPPSRTCEPKPKKSTSDSQKRQKQTEKETGVVFMRRNSVNS</sequence>
<dbReference type="Pfam" id="PF12796">
    <property type="entry name" value="Ank_2"/>
    <property type="match status" value="2"/>
</dbReference>
<dbReference type="PROSITE" id="PS50088">
    <property type="entry name" value="ANK_REPEAT"/>
    <property type="match status" value="4"/>
</dbReference>
<evidence type="ECO:0000256" key="2">
    <source>
        <dbReference type="ARBA" id="ARBA00023043"/>
    </source>
</evidence>
<dbReference type="Proteomes" id="UP000663848">
    <property type="component" value="Unassembled WGS sequence"/>
</dbReference>
<dbReference type="InterPro" id="IPR050776">
    <property type="entry name" value="Ank_Repeat/CDKN_Inhibitor"/>
</dbReference>
<dbReference type="PANTHER" id="PTHR24201">
    <property type="entry name" value="ANK_REP_REGION DOMAIN-CONTAINING PROTEIN"/>
    <property type="match status" value="1"/>
</dbReference>
<name>A0A817WTZ6_9BILA</name>
<feature type="region of interest" description="Disordered" evidence="4">
    <location>
        <begin position="486"/>
        <end position="534"/>
    </location>
</feature>
<dbReference type="AlphaFoldDB" id="A0A817WTZ6"/>
<dbReference type="SMART" id="SM00248">
    <property type="entry name" value="ANK"/>
    <property type="match status" value="8"/>
</dbReference>
<feature type="repeat" description="ANK" evidence="3">
    <location>
        <begin position="175"/>
        <end position="207"/>
    </location>
</feature>
<organism evidence="5 7">
    <name type="scientific">Rotaria socialis</name>
    <dbReference type="NCBI Taxonomy" id="392032"/>
    <lineage>
        <taxon>Eukaryota</taxon>
        <taxon>Metazoa</taxon>
        <taxon>Spiralia</taxon>
        <taxon>Gnathifera</taxon>
        <taxon>Rotifera</taxon>
        <taxon>Eurotatoria</taxon>
        <taxon>Bdelloidea</taxon>
        <taxon>Philodinida</taxon>
        <taxon>Philodinidae</taxon>
        <taxon>Rotaria</taxon>
    </lineage>
</organism>
<dbReference type="Pfam" id="PF13637">
    <property type="entry name" value="Ank_4"/>
    <property type="match status" value="1"/>
</dbReference>
<evidence type="ECO:0000256" key="4">
    <source>
        <dbReference type="SAM" id="MobiDB-lite"/>
    </source>
</evidence>
<dbReference type="PROSITE" id="PS50297">
    <property type="entry name" value="ANK_REP_REGION"/>
    <property type="match status" value="3"/>
</dbReference>
<feature type="repeat" description="ANK" evidence="3">
    <location>
        <begin position="142"/>
        <end position="174"/>
    </location>
</feature>
<reference evidence="5" key="1">
    <citation type="submission" date="2021-02" db="EMBL/GenBank/DDBJ databases">
        <authorList>
            <person name="Nowell W R."/>
        </authorList>
    </citation>
    <scope>NUCLEOTIDE SEQUENCE</scope>
</reference>
<dbReference type="Proteomes" id="UP000663872">
    <property type="component" value="Unassembled WGS sequence"/>
</dbReference>
<evidence type="ECO:0008006" key="8">
    <source>
        <dbReference type="Google" id="ProtNLM"/>
    </source>
</evidence>
<feature type="region of interest" description="Disordered" evidence="4">
    <location>
        <begin position="374"/>
        <end position="399"/>
    </location>
</feature>
<evidence type="ECO:0000313" key="6">
    <source>
        <dbReference type="EMBL" id="CAF4751930.1"/>
    </source>
</evidence>
<feature type="compositionally biased region" description="Basic and acidic residues" evidence="4">
    <location>
        <begin position="500"/>
        <end position="522"/>
    </location>
</feature>
<feature type="repeat" description="ANK" evidence="3">
    <location>
        <begin position="109"/>
        <end position="141"/>
    </location>
</feature>
<keyword evidence="2 3" id="KW-0040">ANK repeat</keyword>
<dbReference type="InterPro" id="IPR002110">
    <property type="entry name" value="Ankyrin_rpt"/>
</dbReference>
<evidence type="ECO:0000313" key="5">
    <source>
        <dbReference type="EMBL" id="CAF3359248.1"/>
    </source>
</evidence>
<dbReference type="EMBL" id="CAJOBR010003773">
    <property type="protein sequence ID" value="CAF4751930.1"/>
    <property type="molecule type" value="Genomic_DNA"/>
</dbReference>
<accession>A0A817WTZ6</accession>
<keyword evidence="1" id="KW-0677">Repeat</keyword>
<dbReference type="Gene3D" id="1.25.40.20">
    <property type="entry name" value="Ankyrin repeat-containing domain"/>
    <property type="match status" value="4"/>
</dbReference>
<evidence type="ECO:0000256" key="3">
    <source>
        <dbReference type="PROSITE-ProRule" id="PRU00023"/>
    </source>
</evidence>
<dbReference type="EMBL" id="CAJNYT010000634">
    <property type="protein sequence ID" value="CAF3359248.1"/>
    <property type="molecule type" value="Genomic_DNA"/>
</dbReference>
<feature type="compositionally biased region" description="Polar residues" evidence="4">
    <location>
        <begin position="376"/>
        <end position="386"/>
    </location>
</feature>
<dbReference type="SUPFAM" id="SSF48403">
    <property type="entry name" value="Ankyrin repeat"/>
    <property type="match status" value="1"/>
</dbReference>
<evidence type="ECO:0000313" key="7">
    <source>
        <dbReference type="Proteomes" id="UP000663872"/>
    </source>
</evidence>
<gene>
    <name evidence="5" type="ORF">GRG538_LOCUS6268</name>
    <name evidence="6" type="ORF">QYT958_LOCUS21048</name>
</gene>
<evidence type="ECO:0000256" key="1">
    <source>
        <dbReference type="ARBA" id="ARBA00022737"/>
    </source>
</evidence>
<protein>
    <recommendedName>
        <fullName evidence="8">Ankyrin repeat domain-containing protein 42</fullName>
    </recommendedName>
</protein>
<comment type="caution">
    <text evidence="5">The sequence shown here is derived from an EMBL/GenBank/DDBJ whole genome shotgun (WGS) entry which is preliminary data.</text>
</comment>
<dbReference type="InterPro" id="IPR036770">
    <property type="entry name" value="Ankyrin_rpt-contain_sf"/>
</dbReference>
<dbReference type="PANTHER" id="PTHR24201:SF2">
    <property type="entry name" value="ANKYRIN REPEAT DOMAIN-CONTAINING PROTEIN 42"/>
    <property type="match status" value="1"/>
</dbReference>
<proteinExistence type="predicted"/>
<feature type="repeat" description="ANK" evidence="3">
    <location>
        <begin position="314"/>
        <end position="346"/>
    </location>
</feature>